<sequence>MAEDNVQRKYLGCLLGLAVGDALGAAVECMPAGSFERVEGMRDGGKYGLLPGQWTDDTSLALCMAESIIENQGELVYDDIHHKFREYYERGHLTSTGECFDIGKCTLQGMNKYKSTKEVFSGGTEDYCSGNGSIMRLAPIPMLFAKKDHAEGINRCAESSKLTHGGRFAVQCCQLQGSIIMKFLNGSLSKEELFSNGPEALGVADLSDEVSCLLPGNYGDKTFPGDIVNSGFSVKALEAALWAFFHTEDFSSGVLKVVNMGDDADTVAAIYGQIAGAYYGVQAIPQDWIDTISYRVLIEANASDIYALASGQSIGENKTLYSLFNEMEFSYGEIYRRFSPGPRMYSSVSQFDSDVEAFKETYSNKVEEEPRIHNILQGFEKGFNKARKTLEQRCNRPKLAFGFPKK</sequence>
<organism evidence="13">
    <name type="scientific">Vannella robusta</name>
    <dbReference type="NCBI Taxonomy" id="1487602"/>
    <lineage>
        <taxon>Eukaryota</taxon>
        <taxon>Amoebozoa</taxon>
        <taxon>Discosea</taxon>
        <taxon>Flabellinia</taxon>
        <taxon>Vannellidae</taxon>
        <taxon>Vannella</taxon>
    </lineage>
</organism>
<keyword evidence="12" id="KW-0460">Magnesium</keyword>
<dbReference type="InterPro" id="IPR050792">
    <property type="entry name" value="ADP-ribosylglycohydrolase"/>
</dbReference>
<evidence type="ECO:0000256" key="12">
    <source>
        <dbReference type="PIRSR" id="PIRSR605502-1"/>
    </source>
</evidence>
<evidence type="ECO:0000256" key="3">
    <source>
        <dbReference type="ARBA" id="ARBA00022801"/>
    </source>
</evidence>
<dbReference type="PANTHER" id="PTHR16222">
    <property type="entry name" value="ADP-RIBOSYLGLYCOHYDROLASE"/>
    <property type="match status" value="1"/>
</dbReference>
<dbReference type="GO" id="GO:0046872">
    <property type="term" value="F:metal ion binding"/>
    <property type="evidence" value="ECO:0007669"/>
    <property type="project" value="UniProtKB-KW"/>
</dbReference>
<dbReference type="SUPFAM" id="SSF101478">
    <property type="entry name" value="ADP-ribosylglycohydrolase"/>
    <property type="match status" value="1"/>
</dbReference>
<dbReference type="AlphaFoldDB" id="A0A7S4IFB8"/>
<dbReference type="Gene3D" id="1.10.4080.10">
    <property type="entry name" value="ADP-ribosylation/Crystallin J1"/>
    <property type="match status" value="1"/>
</dbReference>
<comment type="similarity">
    <text evidence="1">Belongs to the ADP-ribosylglycohydrolase family.</text>
</comment>
<dbReference type="PANTHER" id="PTHR16222:SF24">
    <property type="entry name" value="ADP-RIBOSYLHYDROLASE ARH3"/>
    <property type="match status" value="1"/>
</dbReference>
<feature type="binding site" evidence="12">
    <location>
        <position position="263"/>
    </location>
    <ligand>
        <name>Mg(2+)</name>
        <dbReference type="ChEBI" id="CHEBI:18420"/>
        <label>1</label>
    </ligand>
</feature>
<keyword evidence="3" id="KW-0378">Hydrolase</keyword>
<evidence type="ECO:0000256" key="6">
    <source>
        <dbReference type="ARBA" id="ARBA00042471"/>
    </source>
</evidence>
<evidence type="ECO:0000313" key="13">
    <source>
        <dbReference type="EMBL" id="CAE2227488.1"/>
    </source>
</evidence>
<keyword evidence="12" id="KW-0479">Metal-binding</keyword>
<name>A0A7S4IFB8_9EUKA</name>
<comment type="cofactor">
    <cofactor evidence="12">
        <name>Mg(2+)</name>
        <dbReference type="ChEBI" id="CHEBI:18420"/>
    </cofactor>
    <text evidence="12">Binds 2 magnesium ions per subunit.</text>
</comment>
<evidence type="ECO:0000256" key="4">
    <source>
        <dbReference type="ARBA" id="ARBA00041057"/>
    </source>
</evidence>
<protein>
    <recommendedName>
        <fullName evidence="4">ADP-ribosylhydrolase ARH3</fullName>
        <ecNumber evidence="2">3.2.1.143</ecNumber>
    </recommendedName>
    <alternativeName>
        <fullName evidence="5">ADP-ribose glycohydrolase ARH3</fullName>
    </alternativeName>
    <alternativeName>
        <fullName evidence="6">ADP-ribosylhydrolase 3</fullName>
    </alternativeName>
    <alternativeName>
        <fullName evidence="9">O-acetyl-ADP-ribose deacetylase ARH3</fullName>
    </alternativeName>
    <alternativeName>
        <fullName evidence="10">Poly(ADP-ribose) glycohydrolase ARH3</fullName>
    </alternativeName>
    <alternativeName>
        <fullName evidence="8">[Protein ADP-ribosylarginine] hydrolase-like protein 2</fullName>
    </alternativeName>
    <alternativeName>
        <fullName evidence="7">[Protein ADP-ribosylserine] hydrolase</fullName>
    </alternativeName>
</protein>
<evidence type="ECO:0000256" key="10">
    <source>
        <dbReference type="ARBA" id="ARBA00043193"/>
    </source>
</evidence>
<evidence type="ECO:0000256" key="11">
    <source>
        <dbReference type="ARBA" id="ARBA00049015"/>
    </source>
</evidence>
<dbReference type="InterPro" id="IPR005502">
    <property type="entry name" value="Ribosyl_crysJ1"/>
</dbReference>
<feature type="binding site" evidence="12">
    <location>
        <position position="57"/>
    </location>
    <ligand>
        <name>Mg(2+)</name>
        <dbReference type="ChEBI" id="CHEBI:18420"/>
        <label>1</label>
    </ligand>
</feature>
<feature type="binding site" evidence="12">
    <location>
        <position position="265"/>
    </location>
    <ligand>
        <name>Mg(2+)</name>
        <dbReference type="ChEBI" id="CHEBI:18420"/>
        <label>1</label>
    </ligand>
</feature>
<evidence type="ECO:0000256" key="7">
    <source>
        <dbReference type="ARBA" id="ARBA00042722"/>
    </source>
</evidence>
<dbReference type="EC" id="3.2.1.143" evidence="2"/>
<evidence type="ECO:0000256" key="2">
    <source>
        <dbReference type="ARBA" id="ARBA00012255"/>
    </source>
</evidence>
<dbReference type="GO" id="GO:0004649">
    <property type="term" value="F:poly(ADP-ribose) glycohydrolase activity"/>
    <property type="evidence" value="ECO:0007669"/>
    <property type="project" value="UniProtKB-EC"/>
</dbReference>
<feature type="binding site" evidence="12">
    <location>
        <position position="55"/>
    </location>
    <ligand>
        <name>Mg(2+)</name>
        <dbReference type="ChEBI" id="CHEBI:18420"/>
        <label>1</label>
    </ligand>
</feature>
<evidence type="ECO:0000256" key="5">
    <source>
        <dbReference type="ARBA" id="ARBA00042398"/>
    </source>
</evidence>
<dbReference type="InterPro" id="IPR036705">
    <property type="entry name" value="Ribosyl_crysJ1_sf"/>
</dbReference>
<evidence type="ECO:0000256" key="1">
    <source>
        <dbReference type="ARBA" id="ARBA00010702"/>
    </source>
</evidence>
<evidence type="ECO:0000256" key="9">
    <source>
        <dbReference type="ARBA" id="ARBA00043187"/>
    </source>
</evidence>
<dbReference type="EMBL" id="HBKP01016524">
    <property type="protein sequence ID" value="CAE2227488.1"/>
    <property type="molecule type" value="Transcribed_RNA"/>
</dbReference>
<dbReference type="Pfam" id="PF03747">
    <property type="entry name" value="ADP_ribosyl_GH"/>
    <property type="match status" value="1"/>
</dbReference>
<proteinExistence type="inferred from homology"/>
<evidence type="ECO:0000256" key="8">
    <source>
        <dbReference type="ARBA" id="ARBA00042850"/>
    </source>
</evidence>
<accession>A0A7S4IFB8</accession>
<feature type="binding site" evidence="12">
    <location>
        <position position="266"/>
    </location>
    <ligand>
        <name>Mg(2+)</name>
        <dbReference type="ChEBI" id="CHEBI:18420"/>
        <label>1</label>
    </ligand>
</feature>
<comment type="catalytic activity">
    <reaction evidence="11">
        <text>alpha-NAD(+) + H2O = ADP-D-ribose + nicotinamide + H(+)</text>
        <dbReference type="Rhea" id="RHEA:68792"/>
        <dbReference type="ChEBI" id="CHEBI:15377"/>
        <dbReference type="ChEBI" id="CHEBI:15378"/>
        <dbReference type="ChEBI" id="CHEBI:17154"/>
        <dbReference type="ChEBI" id="CHEBI:57967"/>
        <dbReference type="ChEBI" id="CHEBI:77017"/>
    </reaction>
</comment>
<gene>
    <name evidence="13" type="ORF">VSP0166_LOCUS11707</name>
</gene>
<reference evidence="13" key="1">
    <citation type="submission" date="2021-01" db="EMBL/GenBank/DDBJ databases">
        <authorList>
            <person name="Corre E."/>
            <person name="Pelletier E."/>
            <person name="Niang G."/>
            <person name="Scheremetjew M."/>
            <person name="Finn R."/>
            <person name="Kale V."/>
            <person name="Holt S."/>
            <person name="Cochrane G."/>
            <person name="Meng A."/>
            <person name="Brown T."/>
            <person name="Cohen L."/>
        </authorList>
    </citation>
    <scope>NUCLEOTIDE SEQUENCE</scope>
    <source>
        <strain evidence="13">DIVA3 518/3/11/1/6</strain>
    </source>
</reference>
<feature type="binding site" evidence="12">
    <location>
        <position position="56"/>
    </location>
    <ligand>
        <name>Mg(2+)</name>
        <dbReference type="ChEBI" id="CHEBI:18420"/>
        <label>1</label>
    </ligand>
</feature>